<dbReference type="AlphaFoldDB" id="A0A9P0AKE6"/>
<evidence type="ECO:0000256" key="1">
    <source>
        <dbReference type="ARBA" id="ARBA00004123"/>
    </source>
</evidence>
<dbReference type="PANTHER" id="PTHR13476">
    <property type="entry name" value="CHROMATIN MODIFICATION-RELATED PROTEIN MEAF6"/>
    <property type="match status" value="1"/>
</dbReference>
<keyword evidence="8" id="KW-0539">Nucleus</keyword>
<evidence type="ECO:0000313" key="11">
    <source>
        <dbReference type="EMBL" id="CAH0392569.1"/>
    </source>
</evidence>
<name>A0A9P0AKE6_BEMTA</name>
<accession>A0A9P0AKE6</accession>
<evidence type="ECO:0000256" key="9">
    <source>
        <dbReference type="RuleBase" id="RU368022"/>
    </source>
</evidence>
<evidence type="ECO:0000256" key="3">
    <source>
        <dbReference type="ARBA" id="ARBA00019141"/>
    </source>
</evidence>
<keyword evidence="12" id="KW-1185">Reference proteome</keyword>
<dbReference type="GO" id="GO:0006325">
    <property type="term" value="P:chromatin organization"/>
    <property type="evidence" value="ECO:0007669"/>
    <property type="project" value="UniProtKB-KW"/>
</dbReference>
<dbReference type="Pfam" id="PF09340">
    <property type="entry name" value="NuA4"/>
    <property type="match status" value="1"/>
</dbReference>
<feature type="region of interest" description="Disordered" evidence="10">
    <location>
        <begin position="162"/>
        <end position="196"/>
    </location>
</feature>
<proteinExistence type="inferred from homology"/>
<dbReference type="OrthoDB" id="440324at2759"/>
<evidence type="ECO:0000256" key="6">
    <source>
        <dbReference type="ARBA" id="ARBA00023054"/>
    </source>
</evidence>
<comment type="subcellular location">
    <subcellularLocation>
        <location evidence="1">Nucleus</location>
    </subcellularLocation>
</comment>
<evidence type="ECO:0000256" key="2">
    <source>
        <dbReference type="ARBA" id="ARBA00010916"/>
    </source>
</evidence>
<dbReference type="InterPro" id="IPR015418">
    <property type="entry name" value="Eaf6"/>
</dbReference>
<evidence type="ECO:0000256" key="5">
    <source>
        <dbReference type="ARBA" id="ARBA00023015"/>
    </source>
</evidence>
<protein>
    <recommendedName>
        <fullName evidence="3">Chromatin modification-related protein MEAF6</fullName>
    </recommendedName>
</protein>
<evidence type="ECO:0000256" key="10">
    <source>
        <dbReference type="SAM" id="MobiDB-lite"/>
    </source>
</evidence>
<organism evidence="11 12">
    <name type="scientific">Bemisia tabaci</name>
    <name type="common">Sweetpotato whitefly</name>
    <name type="synonym">Aleurodes tabaci</name>
    <dbReference type="NCBI Taxonomy" id="7038"/>
    <lineage>
        <taxon>Eukaryota</taxon>
        <taxon>Metazoa</taxon>
        <taxon>Ecdysozoa</taxon>
        <taxon>Arthropoda</taxon>
        <taxon>Hexapoda</taxon>
        <taxon>Insecta</taxon>
        <taxon>Pterygota</taxon>
        <taxon>Neoptera</taxon>
        <taxon>Paraneoptera</taxon>
        <taxon>Hemiptera</taxon>
        <taxon>Sternorrhyncha</taxon>
        <taxon>Aleyrodoidea</taxon>
        <taxon>Aleyrodidae</taxon>
        <taxon>Aleyrodinae</taxon>
        <taxon>Bemisia</taxon>
    </lineage>
</organism>
<dbReference type="GO" id="GO:0005634">
    <property type="term" value="C:nucleus"/>
    <property type="evidence" value="ECO:0007669"/>
    <property type="project" value="UniProtKB-SubCell"/>
</dbReference>
<keyword evidence="6" id="KW-0175">Coiled coil</keyword>
<keyword evidence="4" id="KW-0156">Chromatin regulator</keyword>
<evidence type="ECO:0000256" key="7">
    <source>
        <dbReference type="ARBA" id="ARBA00023163"/>
    </source>
</evidence>
<evidence type="ECO:0000256" key="8">
    <source>
        <dbReference type="ARBA" id="ARBA00023242"/>
    </source>
</evidence>
<gene>
    <name evidence="11" type="ORF">BEMITA_LOCUS11075</name>
</gene>
<evidence type="ECO:0000256" key="4">
    <source>
        <dbReference type="ARBA" id="ARBA00022853"/>
    </source>
</evidence>
<comment type="similarity">
    <text evidence="2 9">Belongs to the EAF6 family.</text>
</comment>
<dbReference type="GO" id="GO:0000123">
    <property type="term" value="C:histone acetyltransferase complex"/>
    <property type="evidence" value="ECO:0007669"/>
    <property type="project" value="InterPro"/>
</dbReference>
<reference evidence="11" key="1">
    <citation type="submission" date="2021-12" db="EMBL/GenBank/DDBJ databases">
        <authorList>
            <person name="King R."/>
        </authorList>
    </citation>
    <scope>NUCLEOTIDE SEQUENCE</scope>
</reference>
<keyword evidence="7 9" id="KW-0804">Transcription</keyword>
<keyword evidence="5 9" id="KW-0805">Transcription regulation</keyword>
<sequence length="196" mass="21741">MEKAKEELSDLIRRKSMLSESLVNIERDIYSLEGSYLESTKDYGNVIKGWDRYLSYGKTSNNNSAVNEKRKFRQSQRIFSRSSVTSMSALGIAGEKVDTTHIEEVDQGLPSLDMNMPGTSSIKDSPRQVIKKAAVSSKTTGGKPPLGELRMTLASRPTVVETKPAVNRKRLPFNSRASEPVMSASSKDALRKSKVH</sequence>
<dbReference type="EMBL" id="OU963867">
    <property type="protein sequence ID" value="CAH0392569.1"/>
    <property type="molecule type" value="Genomic_DNA"/>
</dbReference>
<dbReference type="Proteomes" id="UP001152759">
    <property type="component" value="Chromosome 6"/>
</dbReference>
<evidence type="ECO:0000313" key="12">
    <source>
        <dbReference type="Proteomes" id="UP001152759"/>
    </source>
</evidence>
<dbReference type="KEGG" id="btab:109042043"/>